<keyword evidence="3" id="KW-0813">Transport</keyword>
<evidence type="ECO:0000313" key="7">
    <source>
        <dbReference type="EMBL" id="MBC5675105.1"/>
    </source>
</evidence>
<keyword evidence="8" id="KW-1185">Reference proteome</keyword>
<keyword evidence="4" id="KW-0732">Signal</keyword>
<feature type="compositionally biased region" description="Polar residues" evidence="5">
    <location>
        <begin position="34"/>
        <end position="46"/>
    </location>
</feature>
<protein>
    <submittedName>
        <fullName evidence="7">ABC transporter substrate-binding protein</fullName>
    </submittedName>
</protein>
<evidence type="ECO:0000256" key="1">
    <source>
        <dbReference type="ARBA" id="ARBA00004196"/>
    </source>
</evidence>
<comment type="subcellular location">
    <subcellularLocation>
        <location evidence="1">Cell envelope</location>
    </subcellularLocation>
</comment>
<dbReference type="InterPro" id="IPR002491">
    <property type="entry name" value="ABC_transptr_periplasmic_BD"/>
</dbReference>
<dbReference type="EMBL" id="JACOOU010000014">
    <property type="protein sequence ID" value="MBC5675105.1"/>
    <property type="molecule type" value="Genomic_DNA"/>
</dbReference>
<gene>
    <name evidence="7" type="ORF">H8S76_22990</name>
</gene>
<evidence type="ECO:0000256" key="3">
    <source>
        <dbReference type="ARBA" id="ARBA00022448"/>
    </source>
</evidence>
<dbReference type="Gene3D" id="3.40.50.1980">
    <property type="entry name" value="Nitrogenase molybdenum iron protein domain"/>
    <property type="match status" value="2"/>
</dbReference>
<dbReference type="PROSITE" id="PS50983">
    <property type="entry name" value="FE_B12_PBP"/>
    <property type="match status" value="1"/>
</dbReference>
<evidence type="ECO:0000256" key="2">
    <source>
        <dbReference type="ARBA" id="ARBA00008814"/>
    </source>
</evidence>
<feature type="domain" description="Fe/B12 periplasmic-binding" evidence="6">
    <location>
        <begin position="64"/>
        <end position="336"/>
    </location>
</feature>
<proteinExistence type="inferred from homology"/>
<dbReference type="RefSeq" id="WP_054353330.1">
    <property type="nucleotide sequence ID" value="NZ_JACOOU010000014.1"/>
</dbReference>
<feature type="region of interest" description="Disordered" evidence="5">
    <location>
        <begin position="26"/>
        <end position="65"/>
    </location>
</feature>
<dbReference type="SUPFAM" id="SSF53807">
    <property type="entry name" value="Helical backbone' metal receptor"/>
    <property type="match status" value="1"/>
</dbReference>
<evidence type="ECO:0000256" key="5">
    <source>
        <dbReference type="SAM" id="MobiDB-lite"/>
    </source>
</evidence>
<reference evidence="7 8" key="1">
    <citation type="submission" date="2020-08" db="EMBL/GenBank/DDBJ databases">
        <title>Genome public.</title>
        <authorList>
            <person name="Liu C."/>
            <person name="Sun Q."/>
        </authorList>
    </citation>
    <scope>NUCLEOTIDE SEQUENCE [LARGE SCALE GENOMIC DNA]</scope>
    <source>
        <strain evidence="7 8">NSJ-34</strain>
    </source>
</reference>
<dbReference type="PANTHER" id="PTHR30532">
    <property type="entry name" value="IRON III DICITRATE-BINDING PERIPLASMIC PROTEIN"/>
    <property type="match status" value="1"/>
</dbReference>
<evidence type="ECO:0000256" key="4">
    <source>
        <dbReference type="ARBA" id="ARBA00022729"/>
    </source>
</evidence>
<dbReference type="Pfam" id="PF01497">
    <property type="entry name" value="Peripla_BP_2"/>
    <property type="match status" value="1"/>
</dbReference>
<name>A0ABR7FIS4_9FIRM</name>
<comment type="similarity">
    <text evidence="2">Belongs to the bacterial solute-binding protein 8 family.</text>
</comment>
<feature type="compositionally biased region" description="Basic and acidic residues" evidence="5">
    <location>
        <begin position="54"/>
        <end position="65"/>
    </location>
</feature>
<dbReference type="Proteomes" id="UP000654573">
    <property type="component" value="Unassembled WGS sequence"/>
</dbReference>
<sequence length="338" mass="37522">MMNRTRRLAPAIAVLAAVGMLTGCSGKGGESRNNKVNTENESTAQKAQGPEKNAASRDAEEGMRTVETDKGQVEIPINPENIVTDYYLGEFLAVDVKPAIASPYSLSNPFLADKTEGIREMDITSVETSLEIIAAQEPDLIVTITEADYEKYSEIAPTVYIQDGKRSDEEVFRYIADLVGKSGEAEEYIADFKARALDVKEEIRGIVGDRTVSIVEVWPQQIYTMGSHFARGGSILYDMWELKAPEAVQADMVDGDTQYQVVSLEALPEYTGDFILYGVLADTDSAFVEDSKLWNSLEAVQEGRVLPYEQVSFMHRDPITYNAQLDIFIDFFRGFEGK</sequence>
<dbReference type="PANTHER" id="PTHR30532:SF26">
    <property type="entry name" value="IRON(3+)-HYDROXAMATE-BINDING PROTEIN FHUD"/>
    <property type="match status" value="1"/>
</dbReference>
<dbReference type="PROSITE" id="PS51257">
    <property type="entry name" value="PROKAR_LIPOPROTEIN"/>
    <property type="match status" value="1"/>
</dbReference>
<evidence type="ECO:0000313" key="8">
    <source>
        <dbReference type="Proteomes" id="UP000654573"/>
    </source>
</evidence>
<accession>A0ABR7FIS4</accession>
<evidence type="ECO:0000259" key="6">
    <source>
        <dbReference type="PROSITE" id="PS50983"/>
    </source>
</evidence>
<dbReference type="InterPro" id="IPR051313">
    <property type="entry name" value="Bact_iron-sidero_bind"/>
</dbReference>
<organism evidence="7 8">
    <name type="scientific">Blautia celeris</name>
    <dbReference type="NCBI Taxonomy" id="2763026"/>
    <lineage>
        <taxon>Bacteria</taxon>
        <taxon>Bacillati</taxon>
        <taxon>Bacillota</taxon>
        <taxon>Clostridia</taxon>
        <taxon>Lachnospirales</taxon>
        <taxon>Lachnospiraceae</taxon>
        <taxon>Blautia</taxon>
    </lineage>
</organism>
<comment type="caution">
    <text evidence="7">The sequence shown here is derived from an EMBL/GenBank/DDBJ whole genome shotgun (WGS) entry which is preliminary data.</text>
</comment>